<dbReference type="PANTHER" id="PTHR12442">
    <property type="entry name" value="DYNEIN INTERMEDIATE CHAIN"/>
    <property type="match status" value="1"/>
</dbReference>
<evidence type="ECO:0000256" key="2">
    <source>
        <dbReference type="ARBA" id="ARBA00011059"/>
    </source>
</evidence>
<evidence type="ECO:0000313" key="13">
    <source>
        <dbReference type="RefSeq" id="XP_026738421.1"/>
    </source>
</evidence>
<dbReference type="AlphaFoldDB" id="A0A7E5WE21"/>
<evidence type="ECO:0000256" key="9">
    <source>
        <dbReference type="ARBA" id="ARBA00023175"/>
    </source>
</evidence>
<dbReference type="GO" id="GO:0045504">
    <property type="term" value="F:dynein heavy chain binding"/>
    <property type="evidence" value="ECO:0007669"/>
    <property type="project" value="TreeGrafter"/>
</dbReference>
<keyword evidence="4" id="KW-0853">WD repeat</keyword>
<dbReference type="GeneID" id="113501464"/>
<keyword evidence="8" id="KW-0969">Cilium</keyword>
<evidence type="ECO:0000256" key="10">
    <source>
        <dbReference type="ARBA" id="ARBA00023212"/>
    </source>
</evidence>
<keyword evidence="12" id="KW-1185">Reference proteome</keyword>
<name>A0A7E5WE21_TRINI</name>
<dbReference type="SUPFAM" id="SSF50978">
    <property type="entry name" value="WD40 repeat-like"/>
    <property type="match status" value="1"/>
</dbReference>
<dbReference type="GO" id="GO:0036157">
    <property type="term" value="C:outer dynein arm"/>
    <property type="evidence" value="ECO:0007669"/>
    <property type="project" value="TreeGrafter"/>
</dbReference>
<dbReference type="InParanoid" id="A0A7E5WE21"/>
<evidence type="ECO:0000256" key="4">
    <source>
        <dbReference type="ARBA" id="ARBA00022574"/>
    </source>
</evidence>
<evidence type="ECO:0000256" key="11">
    <source>
        <dbReference type="ARBA" id="ARBA00023273"/>
    </source>
</evidence>
<dbReference type="InterPro" id="IPR015943">
    <property type="entry name" value="WD40/YVTN_repeat-like_dom_sf"/>
</dbReference>
<reference evidence="13" key="1">
    <citation type="submission" date="2025-08" db="UniProtKB">
        <authorList>
            <consortium name="RefSeq"/>
        </authorList>
    </citation>
    <scope>IDENTIFICATION</scope>
</reference>
<keyword evidence="9" id="KW-0505">Motor protein</keyword>
<comment type="subcellular location">
    <subcellularLocation>
        <location evidence="1">Cytoplasm</location>
        <location evidence="1">Cytoskeleton</location>
        <location evidence="1">Cilium axoneme</location>
    </subcellularLocation>
</comment>
<dbReference type="InterPro" id="IPR001680">
    <property type="entry name" value="WD40_rpt"/>
</dbReference>
<evidence type="ECO:0000256" key="8">
    <source>
        <dbReference type="ARBA" id="ARBA00023069"/>
    </source>
</evidence>
<dbReference type="GO" id="GO:0045503">
    <property type="term" value="F:dynein light chain binding"/>
    <property type="evidence" value="ECO:0007669"/>
    <property type="project" value="TreeGrafter"/>
</dbReference>
<dbReference type="OrthoDB" id="366230at2759"/>
<evidence type="ECO:0000256" key="6">
    <source>
        <dbReference type="ARBA" id="ARBA00022737"/>
    </source>
</evidence>
<sequence>MDITCAYGKLRSQFGRQPLFCHQGPEMLDSVQMDPGEFKHYVLRNPVHTATQHTPKYSQCDINTIRAEYTTSGSNHTEGGWPRDVNIHDPEATQRYRRKVEKDDAYIHCIMALSPVLDRLVLQNNAIDMYQTYYTELMTLPAVEHNSCRTVNQFHDFGAQNDESGVVHRRPVSSICWQPDGGHHFAATYVDVDMNRQTTSPVSAFVWNMENPNYPESVLAPPCPMLDLQYNPKDIQVLAGGLINGQVCTWDLRQKGVAPALICPPHVAHRDLVKNVLFINSKTGMEFFSGGPDGVCKWWDIRKIHEPTDEMIIDVVTSMTEEQSMAKANGISVMEYEPTIPTRFMVGTENGLVINGNRKGKTPYDKLPAQFNAHVGPVWRVERNPGFMKNFLTVGDWTARIWSEECRESSIMWTAPARHRITDGAWSPTRLSLMLLTQYDGQLTVWDLLRRQHEPVVTMQVCEEPLVCVRTHEAGNLLTCGSVNGNIFLLELSTSLSISEKNDKTLLTAILERESRREKILEARLREIRLKQRQADEASPTHSASDVDATLGDRDLNEAAHEFLQITKKELQYF</sequence>
<keyword evidence="11" id="KW-0966">Cell projection</keyword>
<protein>
    <submittedName>
        <fullName evidence="13">Dynein intermediate chain 2, axonemal-like isoform X1</fullName>
    </submittedName>
</protein>
<dbReference type="FunCoup" id="A0A7E5WE21">
    <property type="interactions" value="8"/>
</dbReference>
<evidence type="ECO:0000256" key="3">
    <source>
        <dbReference type="ARBA" id="ARBA00022490"/>
    </source>
</evidence>
<dbReference type="RefSeq" id="XP_026738421.1">
    <property type="nucleotide sequence ID" value="XM_026882620.1"/>
</dbReference>
<dbReference type="GO" id="GO:0003341">
    <property type="term" value="P:cilium movement"/>
    <property type="evidence" value="ECO:0007669"/>
    <property type="project" value="TreeGrafter"/>
</dbReference>
<evidence type="ECO:0000256" key="1">
    <source>
        <dbReference type="ARBA" id="ARBA00004430"/>
    </source>
</evidence>
<dbReference type="Gene3D" id="2.130.10.10">
    <property type="entry name" value="YVTN repeat-like/Quinoprotein amine dehydrogenase"/>
    <property type="match status" value="2"/>
</dbReference>
<evidence type="ECO:0000313" key="12">
    <source>
        <dbReference type="Proteomes" id="UP000322000"/>
    </source>
</evidence>
<keyword evidence="7" id="KW-0243">Dynein</keyword>
<dbReference type="GO" id="GO:0036158">
    <property type="term" value="P:outer dynein arm assembly"/>
    <property type="evidence" value="ECO:0007669"/>
    <property type="project" value="TreeGrafter"/>
</dbReference>
<dbReference type="KEGG" id="tnl:113501464"/>
<dbReference type="SMART" id="SM00320">
    <property type="entry name" value="WD40"/>
    <property type="match status" value="5"/>
</dbReference>
<organism evidence="12 13">
    <name type="scientific">Trichoplusia ni</name>
    <name type="common">Cabbage looper</name>
    <dbReference type="NCBI Taxonomy" id="7111"/>
    <lineage>
        <taxon>Eukaryota</taxon>
        <taxon>Metazoa</taxon>
        <taxon>Ecdysozoa</taxon>
        <taxon>Arthropoda</taxon>
        <taxon>Hexapoda</taxon>
        <taxon>Insecta</taxon>
        <taxon>Pterygota</taxon>
        <taxon>Neoptera</taxon>
        <taxon>Endopterygota</taxon>
        <taxon>Lepidoptera</taxon>
        <taxon>Glossata</taxon>
        <taxon>Ditrysia</taxon>
        <taxon>Noctuoidea</taxon>
        <taxon>Noctuidae</taxon>
        <taxon>Plusiinae</taxon>
        <taxon>Trichoplusia</taxon>
    </lineage>
</organism>
<keyword evidence="10" id="KW-0206">Cytoskeleton</keyword>
<proteinExistence type="inferred from homology"/>
<comment type="similarity">
    <text evidence="2">Belongs to the dynein intermediate chain family.</text>
</comment>
<accession>A0A7E5WE21</accession>
<dbReference type="InterPro" id="IPR036322">
    <property type="entry name" value="WD40_repeat_dom_sf"/>
</dbReference>
<keyword evidence="3" id="KW-0963">Cytoplasm</keyword>
<dbReference type="InterPro" id="IPR050687">
    <property type="entry name" value="Dynein_IC"/>
</dbReference>
<evidence type="ECO:0000256" key="5">
    <source>
        <dbReference type="ARBA" id="ARBA00022701"/>
    </source>
</evidence>
<evidence type="ECO:0000256" key="7">
    <source>
        <dbReference type="ARBA" id="ARBA00023017"/>
    </source>
</evidence>
<gene>
    <name evidence="13" type="primary">LOC113501464</name>
</gene>
<dbReference type="PANTHER" id="PTHR12442:SF7">
    <property type="entry name" value="DYNEIN AXONEMAL INTERMEDIATE CHAIN 2"/>
    <property type="match status" value="1"/>
</dbReference>
<keyword evidence="6" id="KW-0677">Repeat</keyword>
<keyword evidence="5" id="KW-0493">Microtubule</keyword>
<dbReference type="GO" id="GO:0005874">
    <property type="term" value="C:microtubule"/>
    <property type="evidence" value="ECO:0007669"/>
    <property type="project" value="UniProtKB-KW"/>
</dbReference>
<dbReference type="Proteomes" id="UP000322000">
    <property type="component" value="Chromosome 15"/>
</dbReference>